<comment type="caution">
    <text evidence="2">The sequence shown here is derived from an EMBL/GenBank/DDBJ whole genome shotgun (WGS) entry which is preliminary data.</text>
</comment>
<keyword evidence="1" id="KW-0732">Signal</keyword>
<dbReference type="EMBL" id="AAWS01000008">
    <property type="protein sequence ID" value="EAY30003.1"/>
    <property type="molecule type" value="Genomic_DNA"/>
</dbReference>
<evidence type="ECO:0000256" key="1">
    <source>
        <dbReference type="SAM" id="SignalP"/>
    </source>
</evidence>
<feature type="signal peptide" evidence="1">
    <location>
        <begin position="1"/>
        <end position="26"/>
    </location>
</feature>
<keyword evidence="3" id="KW-1185">Reference proteome</keyword>
<dbReference type="AlphaFoldDB" id="A1ZHJ6"/>
<dbReference type="OrthoDB" id="1114455at2"/>
<evidence type="ECO:0000313" key="2">
    <source>
        <dbReference type="EMBL" id="EAY30003.1"/>
    </source>
</evidence>
<proteinExistence type="predicted"/>
<sequence length="303" mass="33756">MYSIHQIFRLCALVVIAQLWANTTQAQVAPVQNQFYLNPYIYNPAWVGSNDQNQLFLGVKKQWVGVEGAPTIATLTYEHAMEDNPASMGVQVVNISEGPINTLAARVTAGYRLETGLDSYLYFGMSLGLVHNAFNANALDAANDPLVAEQNAHSISFDGGFGFGYESNGLRMGLALPRFTAPRPFVKNNDGKDPYSPWDYMIGSLSYTFEPDLDWEFTPAFLYHMQKGFNNQWELGLTATYQKTLNLGTIYRQNNGLTVLAGFSLSENLSLNYMYSFSSPTAKLPNDSHELVIRLAMGRKGRR</sequence>
<gene>
    <name evidence="2" type="ORF">M23134_05336</name>
</gene>
<name>A1ZHJ6_MICM2</name>
<reference evidence="2 3" key="1">
    <citation type="submission" date="2007-01" db="EMBL/GenBank/DDBJ databases">
        <authorList>
            <person name="Haygood M."/>
            <person name="Podell S."/>
            <person name="Anderson C."/>
            <person name="Hopkinson B."/>
            <person name="Roe K."/>
            <person name="Barbeau K."/>
            <person name="Gaasterland T."/>
            <person name="Ferriera S."/>
            <person name="Johnson J."/>
            <person name="Kravitz S."/>
            <person name="Beeson K."/>
            <person name="Sutton G."/>
            <person name="Rogers Y.-H."/>
            <person name="Friedman R."/>
            <person name="Frazier M."/>
            <person name="Venter J.C."/>
        </authorList>
    </citation>
    <scope>NUCLEOTIDE SEQUENCE [LARGE SCALE GENOMIC DNA]</scope>
    <source>
        <strain evidence="2 3">ATCC 23134</strain>
    </source>
</reference>
<dbReference type="Pfam" id="PF11751">
    <property type="entry name" value="PorP_SprF"/>
    <property type="match status" value="1"/>
</dbReference>
<accession>A1ZHJ6</accession>
<dbReference type="NCBIfam" id="TIGR03519">
    <property type="entry name" value="T9SS_PorP_fam"/>
    <property type="match status" value="1"/>
</dbReference>
<dbReference type="eggNOG" id="COG2885">
    <property type="taxonomic scope" value="Bacteria"/>
</dbReference>
<organism evidence="2 3">
    <name type="scientific">Microscilla marina ATCC 23134</name>
    <dbReference type="NCBI Taxonomy" id="313606"/>
    <lineage>
        <taxon>Bacteria</taxon>
        <taxon>Pseudomonadati</taxon>
        <taxon>Bacteroidota</taxon>
        <taxon>Cytophagia</taxon>
        <taxon>Cytophagales</taxon>
        <taxon>Microscillaceae</taxon>
        <taxon>Microscilla</taxon>
    </lineage>
</organism>
<evidence type="ECO:0008006" key="4">
    <source>
        <dbReference type="Google" id="ProtNLM"/>
    </source>
</evidence>
<dbReference type="RefSeq" id="WP_002695514.1">
    <property type="nucleotide sequence ID" value="NZ_AAWS01000008.1"/>
</dbReference>
<dbReference type="InterPro" id="IPR019861">
    <property type="entry name" value="PorP/SprF_Bacteroidetes"/>
</dbReference>
<protein>
    <recommendedName>
        <fullName evidence="4">Bacteroidetes-specific membrane protein</fullName>
    </recommendedName>
</protein>
<evidence type="ECO:0000313" key="3">
    <source>
        <dbReference type="Proteomes" id="UP000004095"/>
    </source>
</evidence>
<feature type="chain" id="PRO_5002641899" description="Bacteroidetes-specific membrane protein" evidence="1">
    <location>
        <begin position="27"/>
        <end position="303"/>
    </location>
</feature>
<dbReference type="Proteomes" id="UP000004095">
    <property type="component" value="Unassembled WGS sequence"/>
</dbReference>